<protein>
    <submittedName>
        <fullName evidence="1">Uncharacterized protein</fullName>
    </submittedName>
</protein>
<comment type="caution">
    <text evidence="1">The sequence shown here is derived from an EMBL/GenBank/DDBJ whole genome shotgun (WGS) entry which is preliminary data.</text>
</comment>
<reference evidence="1 2" key="1">
    <citation type="submission" date="2020-01" db="EMBL/GenBank/DDBJ databases">
        <title>Draft genome sequence of Cand. Neptunochlamydia vexilliferae K9.</title>
        <authorList>
            <person name="Schulz F."/>
            <person name="Koestlbacher S."/>
            <person name="Wascher F."/>
            <person name="Pizzetti I."/>
            <person name="Horn M."/>
        </authorList>
    </citation>
    <scope>NUCLEOTIDE SEQUENCE [LARGE SCALE GENOMIC DNA]</scope>
    <source>
        <strain evidence="1 2">K9</strain>
    </source>
</reference>
<gene>
    <name evidence="1" type="ORF">NEPTK9_001589</name>
</gene>
<organism evidence="1 2">
    <name type="scientific">Candidatus Neptunichlamydia vexilliferae</name>
    <dbReference type="NCBI Taxonomy" id="1651774"/>
    <lineage>
        <taxon>Bacteria</taxon>
        <taxon>Pseudomonadati</taxon>
        <taxon>Chlamydiota</taxon>
        <taxon>Chlamydiia</taxon>
        <taxon>Parachlamydiales</taxon>
        <taxon>Simkaniaceae</taxon>
        <taxon>Candidatus Neptunichlamydia</taxon>
    </lineage>
</organism>
<dbReference type="RefSeq" id="WP_194848393.1">
    <property type="nucleotide sequence ID" value="NZ_JAAEJV010000069.1"/>
</dbReference>
<evidence type="ECO:0000313" key="2">
    <source>
        <dbReference type="Proteomes" id="UP001194714"/>
    </source>
</evidence>
<sequence>MTDLAVEHISKAQALLEDGKETKLAIAAQGVAEAPPPKIGELSEADLALARALGRKKPRNPMITISLIMNIVQKSLKDASDAQKKVNREKKKEWETFSKKQAANFREHKEEMEGGTFGTLIKGLAIGTGQAEGIANFAINFLHNQSNYNPESTTYTGINNNALLGRWLGDNAKAWVVNFLNNNDGQLTKDGVLSSARNCGPTASRMLEKSQEGKIQIASQGSQIKEAEYQQITGALGSEFGNDTQQQSSDKAAIDNARDTARQLYRTQAEQFMGR</sequence>
<evidence type="ECO:0000313" key="1">
    <source>
        <dbReference type="EMBL" id="MBF5060063.1"/>
    </source>
</evidence>
<name>A0ABS0B0Y8_9BACT</name>
<accession>A0ABS0B0Y8</accession>
<dbReference type="EMBL" id="JAAEJV010000069">
    <property type="protein sequence ID" value="MBF5060063.1"/>
    <property type="molecule type" value="Genomic_DNA"/>
</dbReference>
<dbReference type="Proteomes" id="UP001194714">
    <property type="component" value="Unassembled WGS sequence"/>
</dbReference>
<keyword evidence="2" id="KW-1185">Reference proteome</keyword>
<proteinExistence type="predicted"/>